<evidence type="ECO:0000256" key="4">
    <source>
        <dbReference type="SAM" id="SignalP"/>
    </source>
</evidence>
<evidence type="ECO:0000313" key="6">
    <source>
        <dbReference type="Proteomes" id="UP000751190"/>
    </source>
</evidence>
<dbReference type="AlphaFoldDB" id="A0A8J5XNN8"/>
<keyword evidence="6" id="KW-1185">Reference proteome</keyword>
<feature type="signal peptide" evidence="4">
    <location>
        <begin position="1"/>
        <end position="23"/>
    </location>
</feature>
<dbReference type="PANTHER" id="PTHR11560">
    <property type="entry name" value="39S RIBOSOMAL PROTEIN L10, MITOCHONDRIAL"/>
    <property type="match status" value="1"/>
</dbReference>
<accession>A0A8J5XNN8</accession>
<reference evidence="5" key="1">
    <citation type="submission" date="2021-05" db="EMBL/GenBank/DDBJ databases">
        <title>The genome of the haptophyte Pavlova lutheri (Diacronema luteri, Pavlovales) - a model for lipid biosynthesis in eukaryotic algae.</title>
        <authorList>
            <person name="Hulatt C.J."/>
            <person name="Posewitz M.C."/>
        </authorList>
    </citation>
    <scope>NUCLEOTIDE SEQUENCE</scope>
    <source>
        <strain evidence="5">NIVA-4/92</strain>
    </source>
</reference>
<keyword evidence="4" id="KW-0732">Signal</keyword>
<dbReference type="InterPro" id="IPR043141">
    <property type="entry name" value="Ribosomal_uL10-like_sf"/>
</dbReference>
<sequence length="250" mass="26804">MSLRSLALAFTLAAVALIDVARGAAHLARPASVRAVAAGARADARMRTLSKNVANLEKKDATVDSVKARLDASALIFTFRADGVPVNKLRALRNEMPERSSITLVKNRLLKRAVAGDPKWDHLNPLLENSNYWAFVHEEDIKPSIEAVQKFLKESGRDKAEHPLGDQRGVRGGVFDGATLDVDGIVKVSKLPSKLELITQIAYGINMVPTRLAKSIKQVPTKLGRAIKLAKADDSDKADGAEGAAAAAAE</sequence>
<dbReference type="Proteomes" id="UP000751190">
    <property type="component" value="Unassembled WGS sequence"/>
</dbReference>
<evidence type="ECO:0000256" key="2">
    <source>
        <dbReference type="ARBA" id="ARBA00022980"/>
    </source>
</evidence>
<dbReference type="GO" id="GO:1990904">
    <property type="term" value="C:ribonucleoprotein complex"/>
    <property type="evidence" value="ECO:0007669"/>
    <property type="project" value="UniProtKB-KW"/>
</dbReference>
<keyword evidence="2" id="KW-0689">Ribosomal protein</keyword>
<evidence type="ECO:0000256" key="1">
    <source>
        <dbReference type="ARBA" id="ARBA00008889"/>
    </source>
</evidence>
<dbReference type="GO" id="GO:0005840">
    <property type="term" value="C:ribosome"/>
    <property type="evidence" value="ECO:0007669"/>
    <property type="project" value="UniProtKB-KW"/>
</dbReference>
<dbReference type="Gene3D" id="3.30.70.1730">
    <property type="match status" value="1"/>
</dbReference>
<comment type="similarity">
    <text evidence="1">Belongs to the universal ribosomal protein uL10 family.</text>
</comment>
<comment type="caution">
    <text evidence="5">The sequence shown here is derived from an EMBL/GenBank/DDBJ whole genome shotgun (WGS) entry which is preliminary data.</text>
</comment>
<dbReference type="CDD" id="cd05797">
    <property type="entry name" value="Ribosomal_L10"/>
    <property type="match status" value="1"/>
</dbReference>
<dbReference type="SUPFAM" id="SSF160369">
    <property type="entry name" value="Ribosomal protein L10-like"/>
    <property type="match status" value="1"/>
</dbReference>
<dbReference type="EMBL" id="JAGTXO010000020">
    <property type="protein sequence ID" value="KAG8462550.1"/>
    <property type="molecule type" value="Genomic_DNA"/>
</dbReference>
<organism evidence="5 6">
    <name type="scientific">Diacronema lutheri</name>
    <name type="common">Unicellular marine alga</name>
    <name type="synonym">Monochrysis lutheri</name>
    <dbReference type="NCBI Taxonomy" id="2081491"/>
    <lineage>
        <taxon>Eukaryota</taxon>
        <taxon>Haptista</taxon>
        <taxon>Haptophyta</taxon>
        <taxon>Pavlovophyceae</taxon>
        <taxon>Pavlovales</taxon>
        <taxon>Pavlovaceae</taxon>
        <taxon>Diacronema</taxon>
    </lineage>
</organism>
<evidence type="ECO:0000313" key="5">
    <source>
        <dbReference type="EMBL" id="KAG8462550.1"/>
    </source>
</evidence>
<evidence type="ECO:0000256" key="3">
    <source>
        <dbReference type="ARBA" id="ARBA00023274"/>
    </source>
</evidence>
<gene>
    <name evidence="5" type="ORF">KFE25_010375</name>
</gene>
<dbReference type="OMA" id="PAAIKPY"/>
<protein>
    <recommendedName>
        <fullName evidence="7">50S ribosomal protein L10</fullName>
    </recommendedName>
</protein>
<feature type="chain" id="PRO_5035156936" description="50S ribosomal protein L10" evidence="4">
    <location>
        <begin position="24"/>
        <end position="250"/>
    </location>
</feature>
<dbReference type="Pfam" id="PF00466">
    <property type="entry name" value="Ribosomal_L10"/>
    <property type="match status" value="1"/>
</dbReference>
<proteinExistence type="inferred from homology"/>
<dbReference type="InterPro" id="IPR001790">
    <property type="entry name" value="Ribosomal_uL10"/>
</dbReference>
<keyword evidence="3" id="KW-0687">Ribonucleoprotein</keyword>
<evidence type="ECO:0008006" key="7">
    <source>
        <dbReference type="Google" id="ProtNLM"/>
    </source>
</evidence>
<name>A0A8J5XNN8_DIALT</name>
<dbReference type="InterPro" id="IPR047865">
    <property type="entry name" value="Ribosomal_uL10_bac_type"/>
</dbReference>
<dbReference type="OrthoDB" id="360689at2759"/>